<evidence type="ECO:0000259" key="3">
    <source>
        <dbReference type="PROSITE" id="PS50158"/>
    </source>
</evidence>
<keyword evidence="1" id="KW-0863">Zinc-finger</keyword>
<feature type="region of interest" description="Disordered" evidence="2">
    <location>
        <begin position="299"/>
        <end position="323"/>
    </location>
</feature>
<dbReference type="InterPro" id="IPR001878">
    <property type="entry name" value="Znf_CCHC"/>
</dbReference>
<dbReference type="Pfam" id="PF00098">
    <property type="entry name" value="zf-CCHC"/>
    <property type="match status" value="1"/>
</dbReference>
<dbReference type="PROSITE" id="PS50158">
    <property type="entry name" value="ZF_CCHC"/>
    <property type="match status" value="1"/>
</dbReference>
<dbReference type="OrthoDB" id="439601at2759"/>
<dbReference type="EMBL" id="CAMXCT030002903">
    <property type="protein sequence ID" value="CAL4788569.1"/>
    <property type="molecule type" value="Genomic_DNA"/>
</dbReference>
<evidence type="ECO:0000313" key="4">
    <source>
        <dbReference type="EMBL" id="CAI4001257.1"/>
    </source>
</evidence>
<reference evidence="5 6" key="2">
    <citation type="submission" date="2024-05" db="EMBL/GenBank/DDBJ databases">
        <authorList>
            <person name="Chen Y."/>
            <person name="Shah S."/>
            <person name="Dougan E. K."/>
            <person name="Thang M."/>
            <person name="Chan C."/>
        </authorList>
    </citation>
    <scope>NUCLEOTIDE SEQUENCE [LARGE SCALE GENOMIC DNA]</scope>
</reference>
<proteinExistence type="predicted"/>
<dbReference type="EMBL" id="CAMXCT020002903">
    <property type="protein sequence ID" value="CAL1154632.1"/>
    <property type="molecule type" value="Genomic_DNA"/>
</dbReference>
<feature type="compositionally biased region" description="Polar residues" evidence="2">
    <location>
        <begin position="14"/>
        <end position="28"/>
    </location>
</feature>
<feature type="compositionally biased region" description="Basic residues" evidence="2">
    <location>
        <begin position="311"/>
        <end position="323"/>
    </location>
</feature>
<feature type="domain" description="CCHC-type" evidence="3">
    <location>
        <begin position="335"/>
        <end position="349"/>
    </location>
</feature>
<dbReference type="InterPro" id="IPR013103">
    <property type="entry name" value="RVT_2"/>
</dbReference>
<comment type="caution">
    <text evidence="4">The sequence shown here is derived from an EMBL/GenBank/DDBJ whole genome shotgun (WGS) entry which is preliminary data.</text>
</comment>
<feature type="compositionally biased region" description="Acidic residues" evidence="2">
    <location>
        <begin position="765"/>
        <end position="775"/>
    </location>
</feature>
<keyword evidence="1" id="KW-0479">Metal-binding</keyword>
<feature type="region of interest" description="Disordered" evidence="2">
    <location>
        <begin position="750"/>
        <end position="783"/>
    </location>
</feature>
<dbReference type="InterPro" id="IPR036875">
    <property type="entry name" value="Znf_CCHC_sf"/>
</dbReference>
<accession>A0A9P1G8N2</accession>
<organism evidence="4">
    <name type="scientific">Cladocopium goreaui</name>
    <dbReference type="NCBI Taxonomy" id="2562237"/>
    <lineage>
        <taxon>Eukaryota</taxon>
        <taxon>Sar</taxon>
        <taxon>Alveolata</taxon>
        <taxon>Dinophyceae</taxon>
        <taxon>Suessiales</taxon>
        <taxon>Symbiodiniaceae</taxon>
        <taxon>Cladocopium</taxon>
    </lineage>
</organism>
<reference evidence="4" key="1">
    <citation type="submission" date="2022-10" db="EMBL/GenBank/DDBJ databases">
        <authorList>
            <person name="Chen Y."/>
            <person name="Dougan E. K."/>
            <person name="Chan C."/>
            <person name="Rhodes N."/>
            <person name="Thang M."/>
        </authorList>
    </citation>
    <scope>NUCLEOTIDE SEQUENCE</scope>
</reference>
<evidence type="ECO:0000256" key="2">
    <source>
        <dbReference type="SAM" id="MobiDB-lite"/>
    </source>
</evidence>
<dbReference type="SUPFAM" id="SSF57756">
    <property type="entry name" value="Retrovirus zinc finger-like domains"/>
    <property type="match status" value="1"/>
</dbReference>
<evidence type="ECO:0000256" key="1">
    <source>
        <dbReference type="PROSITE-ProRule" id="PRU00047"/>
    </source>
</evidence>
<dbReference type="GO" id="GO:0008270">
    <property type="term" value="F:zinc ion binding"/>
    <property type="evidence" value="ECO:0007669"/>
    <property type="project" value="UniProtKB-KW"/>
</dbReference>
<keyword evidence="6" id="KW-1185">Reference proteome</keyword>
<evidence type="ECO:0000313" key="5">
    <source>
        <dbReference type="EMBL" id="CAL4788569.1"/>
    </source>
</evidence>
<keyword evidence="1" id="KW-0862">Zinc</keyword>
<dbReference type="SMART" id="SM00343">
    <property type="entry name" value="ZnF_C2HC"/>
    <property type="match status" value="1"/>
</dbReference>
<feature type="region of interest" description="Disordered" evidence="2">
    <location>
        <begin position="614"/>
        <end position="635"/>
    </location>
</feature>
<dbReference type="Proteomes" id="UP001152797">
    <property type="component" value="Unassembled WGS sequence"/>
</dbReference>
<name>A0A9P1G8N2_9DINO</name>
<evidence type="ECO:0000313" key="6">
    <source>
        <dbReference type="Proteomes" id="UP001152797"/>
    </source>
</evidence>
<dbReference type="Pfam" id="PF07727">
    <property type="entry name" value="RVT_2"/>
    <property type="match status" value="1"/>
</dbReference>
<dbReference type="GO" id="GO:0003676">
    <property type="term" value="F:nucleic acid binding"/>
    <property type="evidence" value="ECO:0007669"/>
    <property type="project" value="InterPro"/>
</dbReference>
<dbReference type="EMBL" id="CAMXCT010002903">
    <property type="protein sequence ID" value="CAI4001257.1"/>
    <property type="molecule type" value="Genomic_DNA"/>
</dbReference>
<protein>
    <submittedName>
        <fullName evidence="5">Retrovirus-related Pol polyprotein from transposon RE1 (Retro element 1) (AtRE1)</fullName>
    </submittedName>
</protein>
<sequence length="1495" mass="167581">MSQSPRGHPAEAARSQNGQTSQGSSLPASQLPWHQIPSFDPQSTDIQVYARKLQFLRSIWPTEHLSQLAPRAALQVEGVAFQKVARLDGQRLRSEDGVQFLVEALGEQWGKLASEEKLALFEKAFYQTIQKADESNDSYLARHDVAFEDLMAQKVTMEEVRAYILLRQSQLPGDDRKRIIMESKGELGYDEARRALRLLGARFFQDLQGVPKNAKNKTCDINTTENTSEEADMMIGETEVYDEEVAFQATYENGDEDAIFVNDFEESLIETVQESPELASCFTTYLEARTRLKERARGRGFWPMQPGGVKGRGKKGKSGKGKTKSLADRIASSACRRCGQYGHWKRECPLGQSRMEAKPKAETISIAEALHLQEDDTTNAMNQDAELIYELPEAHSDLALQQCCRKHGRLMSRSPVDAALTTTAPEITISAEPDSNFPEHAFTLSEECAGEAVIDTGASRDTFTNQSSMLYLEQSLSGDEDPGLQMQKTYMTSPSQNYNVPPGIRNLQQWGSLVIPSGKNQGKSFSQVFEMDKNYVYQIRNRRAVSSWLRSFQNYMIAREKYEMKNQAPVPPVTANYVTSTALPKGKALPKAAPKLEKTEDWQVISDVEIMKKEKNKRPNEPSTMANSSMMPTDPNPERVRMLQTQIAVLQRELARETQVPTDEGEEIQQQFPQVDLKFVLMCKGTERHRVPAPEHARDEIPLRKTLLVCRSTGNIRDLGNFEEWQHLSKAKQVRKSGPARVSMSVFGKRSLIGGSSGSHGISPEESDAPMEPQEDPGAPSSMNVPAEFQVEKTDNTWSKEVGELPIAGWPPKITPVHGPAFRSLAPEQKADLRRLHQNLGHPDPARLHRLLTDQGADPAVIAGALDMQCDVCLEHICLLKVRPPKDSIFGKVYSAESRRSRPGSIEFEAGDWVLYWKRVRGNIRHERGRWYGPAQVITVEKNKVFDLSSDTDVTDGQLAECILIATTAKRQRVEVQWRNLSDSDKELFRQAKEKEVNAWISHGTVRKLAKGTLPENRIMRCRWILTWKDPLPGTSQQRAKARLVILGFEDPDINSVPNDAPTLSKDGKQLLLQKVASAKWPLLNFDVSTAFLKGAGDGRALGIHAPKEVASALDMKENEQCGLVGGAYGRIDAPFLWYQSFRETLEELGFMTCPLDGCVFSLITKDTQGKPRVRGVLGIHVDDGIGGGDEYFMKTIDRLREKYSFGAFNIGEFDFCGIHYSQWRDGSIEMSQKKYIERIDPIQVERHRRKEPQAPVNEMERQFLRQLCGSLQYAAVQTRPDISAKVGILQSQIPKACIEDLLEANRVLLEAKKNPVNLVIVPIREDQVSFCAFSDASFETKRGSASRTSTPVCEEFRTTIECLLIRERLTENCKLRWVCSQAMLADCLTKAMGSGVLRRAIALGKYSLFDELDILKQRADKKERLKWLSEQESRIKVDTNSLASPIMASVEVGGSGQLEQQVKRGYSGCETGLWLVGLGLLLVQPCKIVVDSCI</sequence>
<feature type="region of interest" description="Disordered" evidence="2">
    <location>
        <begin position="1"/>
        <end position="34"/>
    </location>
</feature>
<dbReference type="Gene3D" id="4.10.60.10">
    <property type="entry name" value="Zinc finger, CCHC-type"/>
    <property type="match status" value="1"/>
</dbReference>
<gene>
    <name evidence="4" type="ORF">C1SCF055_LOCUS27314</name>
</gene>
<feature type="compositionally biased region" description="Polar residues" evidence="2">
    <location>
        <begin position="621"/>
        <end position="631"/>
    </location>
</feature>